<dbReference type="STRING" id="1601833.SAMN05518684_104192"/>
<dbReference type="InterPro" id="IPR010982">
    <property type="entry name" value="Lambda_DNA-bd_dom_sf"/>
</dbReference>
<evidence type="ECO:0000256" key="1">
    <source>
        <dbReference type="PROSITE-ProRule" id="PRU00339"/>
    </source>
</evidence>
<dbReference type="InterPro" id="IPR001387">
    <property type="entry name" value="Cro/C1-type_HTH"/>
</dbReference>
<dbReference type="Gene3D" id="1.10.260.40">
    <property type="entry name" value="lambda repressor-like DNA-binding domains"/>
    <property type="match status" value="1"/>
</dbReference>
<feature type="repeat" description="TPR" evidence="1">
    <location>
        <begin position="230"/>
        <end position="263"/>
    </location>
</feature>
<organism evidence="3 4">
    <name type="scientific">Salipaludibacillus aurantiacus</name>
    <dbReference type="NCBI Taxonomy" id="1601833"/>
    <lineage>
        <taxon>Bacteria</taxon>
        <taxon>Bacillati</taxon>
        <taxon>Bacillota</taxon>
        <taxon>Bacilli</taxon>
        <taxon>Bacillales</taxon>
        <taxon>Bacillaceae</taxon>
    </lineage>
</organism>
<proteinExistence type="predicted"/>
<feature type="domain" description="HTH cro/C1-type" evidence="2">
    <location>
        <begin position="7"/>
        <end position="60"/>
    </location>
</feature>
<dbReference type="SUPFAM" id="SSF47413">
    <property type="entry name" value="lambda repressor-like DNA-binding domains"/>
    <property type="match status" value="1"/>
</dbReference>
<dbReference type="InterPro" id="IPR011990">
    <property type="entry name" value="TPR-like_helical_dom_sf"/>
</dbReference>
<accession>A0A1H9SFB0</accession>
<evidence type="ECO:0000259" key="2">
    <source>
        <dbReference type="PROSITE" id="PS50943"/>
    </source>
</evidence>
<dbReference type="RefSeq" id="WP_177174216.1">
    <property type="nucleotide sequence ID" value="NZ_FOGT01000004.1"/>
</dbReference>
<dbReference type="PROSITE" id="PS50943">
    <property type="entry name" value="HTH_CROC1"/>
    <property type="match status" value="1"/>
</dbReference>
<dbReference type="Proteomes" id="UP000198571">
    <property type="component" value="Unassembled WGS sequence"/>
</dbReference>
<gene>
    <name evidence="3" type="ORF">SAMN05518684_104192</name>
</gene>
<name>A0A1H9SFB0_9BACI</name>
<dbReference type="GO" id="GO:0003677">
    <property type="term" value="F:DNA binding"/>
    <property type="evidence" value="ECO:0007669"/>
    <property type="project" value="InterPro"/>
</dbReference>
<dbReference type="InterPro" id="IPR053163">
    <property type="entry name" value="HTH-type_regulator_Rgg"/>
</dbReference>
<protein>
    <submittedName>
        <fullName evidence="3">Helix-turn-helix</fullName>
    </submittedName>
</protein>
<dbReference type="PANTHER" id="PTHR37038">
    <property type="entry name" value="TRANSCRIPTIONAL REGULATOR-RELATED"/>
    <property type="match status" value="1"/>
</dbReference>
<keyword evidence="1" id="KW-0802">TPR repeat</keyword>
<feature type="repeat" description="TPR" evidence="1">
    <location>
        <begin position="270"/>
        <end position="303"/>
    </location>
</feature>
<dbReference type="SMART" id="SM00530">
    <property type="entry name" value="HTH_XRE"/>
    <property type="match status" value="1"/>
</dbReference>
<sequence length="432" mass="50992">MHIGKRIKFLRNQKGLSQTSIFKNIISASHYSNIESARYEASSDILCQIASRLEVPDDYLTLYSRPSPSLAKKIQEYEKAVKQSLTDGDMVLEKYREDLLYIPSLTQEFDFLLTHSGHLLRKGDLSAAEEKYKQISYYLEASSIESHPKPIRFKFYYVSGMLHFLKRNYPECYENYSLALNDATEEDDEARVRQNTALLLFHTHNYHRSLIHVKQARNLFMNLHKWLDTVKADTLMGILYTENKEYDSAKKVLSKGLELARDRNYTEEQANILHNLGMLKQEQGKYEESIACFKESLEIKERHFSSNDSYHVNSLFKSYYCILAGYFSSKRLDELDKLLKKADSYCHTELHSYRIQVMEAKLAFELKDFETYENKMKQSIDYFFKNKLWEYIEEIAEQFSSYLSDKRQYKKAGEYLKIELEAVKKLYKERAL</sequence>
<dbReference type="AlphaFoldDB" id="A0A1H9SFB0"/>
<dbReference type="Gene3D" id="1.25.40.10">
    <property type="entry name" value="Tetratricopeptide repeat domain"/>
    <property type="match status" value="1"/>
</dbReference>
<keyword evidence="4" id="KW-1185">Reference proteome</keyword>
<evidence type="ECO:0000313" key="4">
    <source>
        <dbReference type="Proteomes" id="UP000198571"/>
    </source>
</evidence>
<dbReference type="InterPro" id="IPR019734">
    <property type="entry name" value="TPR_rpt"/>
</dbReference>
<dbReference type="PROSITE" id="PS50005">
    <property type="entry name" value="TPR"/>
    <property type="match status" value="2"/>
</dbReference>
<evidence type="ECO:0000313" key="3">
    <source>
        <dbReference type="EMBL" id="SER83657.1"/>
    </source>
</evidence>
<dbReference type="Pfam" id="PF13424">
    <property type="entry name" value="TPR_12"/>
    <property type="match status" value="1"/>
</dbReference>
<reference evidence="4" key="1">
    <citation type="submission" date="2016-10" db="EMBL/GenBank/DDBJ databases">
        <authorList>
            <person name="Varghese N."/>
            <person name="Submissions S."/>
        </authorList>
    </citation>
    <scope>NUCLEOTIDE SEQUENCE [LARGE SCALE GENOMIC DNA]</scope>
    <source>
        <strain evidence="4">S9</strain>
    </source>
</reference>
<dbReference type="EMBL" id="FOGT01000004">
    <property type="protein sequence ID" value="SER83657.1"/>
    <property type="molecule type" value="Genomic_DNA"/>
</dbReference>
<dbReference type="SUPFAM" id="SSF48452">
    <property type="entry name" value="TPR-like"/>
    <property type="match status" value="1"/>
</dbReference>
<dbReference type="Pfam" id="PF01381">
    <property type="entry name" value="HTH_3"/>
    <property type="match status" value="1"/>
</dbReference>
<dbReference type="SMART" id="SM00028">
    <property type="entry name" value="TPR"/>
    <property type="match status" value="4"/>
</dbReference>
<dbReference type="CDD" id="cd00093">
    <property type="entry name" value="HTH_XRE"/>
    <property type="match status" value="1"/>
</dbReference>